<evidence type="ECO:0000313" key="2">
    <source>
        <dbReference type="Proteomes" id="UP000060787"/>
    </source>
</evidence>
<organism evidence="1 2">
    <name type="scientific">Lysobacter antibioticus</name>
    <dbReference type="NCBI Taxonomy" id="84531"/>
    <lineage>
        <taxon>Bacteria</taxon>
        <taxon>Pseudomonadati</taxon>
        <taxon>Pseudomonadota</taxon>
        <taxon>Gammaproteobacteria</taxon>
        <taxon>Lysobacterales</taxon>
        <taxon>Lysobacteraceae</taxon>
        <taxon>Lysobacter</taxon>
    </lineage>
</organism>
<dbReference type="EMBL" id="CP011129">
    <property type="protein sequence ID" value="ALN82981.1"/>
    <property type="molecule type" value="Genomic_DNA"/>
</dbReference>
<dbReference type="Proteomes" id="UP000060787">
    <property type="component" value="Chromosome"/>
</dbReference>
<gene>
    <name evidence="1" type="ORF">LA76x_4879</name>
</gene>
<reference evidence="1 2" key="1">
    <citation type="journal article" date="2015" name="BMC Genomics">
        <title>Comparative genomics and metabolic profiling of the genus Lysobacter.</title>
        <authorList>
            <person name="de Bruijn I."/>
            <person name="Cheng X."/>
            <person name="de Jager V."/>
            <person name="Exposito R.G."/>
            <person name="Watrous J."/>
            <person name="Patel N."/>
            <person name="Postma J."/>
            <person name="Dorrestein P.C."/>
            <person name="Kobayashi D."/>
            <person name="Raaijmakers J.M."/>
        </authorList>
    </citation>
    <scope>NUCLEOTIDE SEQUENCE [LARGE SCALE GENOMIC DNA]</scope>
    <source>
        <strain evidence="1 2">76</strain>
    </source>
</reference>
<name>A0A0S2FHL9_LYSAN</name>
<evidence type="ECO:0000313" key="1">
    <source>
        <dbReference type="EMBL" id="ALN82981.1"/>
    </source>
</evidence>
<sequence length="45" mass="4685">MSCDSALSGGDHRDPFIEIDAVATPEPIRPYSTAASARIAPQAAQ</sequence>
<dbReference type="KEGG" id="lab:LA76x_4879"/>
<keyword evidence="2" id="KW-1185">Reference proteome</keyword>
<dbReference type="AlphaFoldDB" id="A0A0S2FHL9"/>
<accession>A0A0S2FHL9</accession>
<proteinExistence type="predicted"/>
<protein>
    <submittedName>
        <fullName evidence="1">Uncharacterized protein</fullName>
    </submittedName>
</protein>